<accession>A0A2Z7D4Z5</accession>
<dbReference type="EMBL" id="KQ989261">
    <property type="protein sequence ID" value="KZV54692.1"/>
    <property type="molecule type" value="Genomic_DNA"/>
</dbReference>
<protein>
    <submittedName>
        <fullName evidence="1">Mitochondrial protein</fullName>
    </submittedName>
</protein>
<organism evidence="1 2">
    <name type="scientific">Dorcoceras hygrometricum</name>
    <dbReference type="NCBI Taxonomy" id="472368"/>
    <lineage>
        <taxon>Eukaryota</taxon>
        <taxon>Viridiplantae</taxon>
        <taxon>Streptophyta</taxon>
        <taxon>Embryophyta</taxon>
        <taxon>Tracheophyta</taxon>
        <taxon>Spermatophyta</taxon>
        <taxon>Magnoliopsida</taxon>
        <taxon>eudicotyledons</taxon>
        <taxon>Gunneridae</taxon>
        <taxon>Pentapetalae</taxon>
        <taxon>asterids</taxon>
        <taxon>lamiids</taxon>
        <taxon>Lamiales</taxon>
        <taxon>Gesneriaceae</taxon>
        <taxon>Didymocarpoideae</taxon>
        <taxon>Trichosporeae</taxon>
        <taxon>Loxocarpinae</taxon>
        <taxon>Dorcoceras</taxon>
    </lineage>
</organism>
<dbReference type="Proteomes" id="UP000250235">
    <property type="component" value="Unassembled WGS sequence"/>
</dbReference>
<dbReference type="AlphaFoldDB" id="A0A2Z7D4Z5"/>
<proteinExistence type="predicted"/>
<gene>
    <name evidence="1" type="ORF">F511_42940</name>
</gene>
<sequence length="83" mass="10265">MKDFLEWSTLRVWVKDWLRYCRWDYCTLQNPDVNIQEFFNAPIVNRKWKITRTDPHLVRFGLLWKIFDMVAGTRFSVTYTRKC</sequence>
<reference evidence="1 2" key="1">
    <citation type="journal article" date="2015" name="Proc. Natl. Acad. Sci. U.S.A.">
        <title>The resurrection genome of Boea hygrometrica: A blueprint for survival of dehydration.</title>
        <authorList>
            <person name="Xiao L."/>
            <person name="Yang G."/>
            <person name="Zhang L."/>
            <person name="Yang X."/>
            <person name="Zhao S."/>
            <person name="Ji Z."/>
            <person name="Zhou Q."/>
            <person name="Hu M."/>
            <person name="Wang Y."/>
            <person name="Chen M."/>
            <person name="Xu Y."/>
            <person name="Jin H."/>
            <person name="Xiao X."/>
            <person name="Hu G."/>
            <person name="Bao F."/>
            <person name="Hu Y."/>
            <person name="Wan P."/>
            <person name="Li L."/>
            <person name="Deng X."/>
            <person name="Kuang T."/>
            <person name="Xiang C."/>
            <person name="Zhu J.K."/>
            <person name="Oliver M.J."/>
            <person name="He Y."/>
        </authorList>
    </citation>
    <scope>NUCLEOTIDE SEQUENCE [LARGE SCALE GENOMIC DNA]</scope>
    <source>
        <strain evidence="2">cv. XS01</strain>
    </source>
</reference>
<dbReference type="OrthoDB" id="1740550at2759"/>
<keyword evidence="2" id="KW-1185">Reference proteome</keyword>
<name>A0A2Z7D4Z5_9LAMI</name>
<evidence type="ECO:0000313" key="1">
    <source>
        <dbReference type="EMBL" id="KZV54692.1"/>
    </source>
</evidence>
<evidence type="ECO:0000313" key="2">
    <source>
        <dbReference type="Proteomes" id="UP000250235"/>
    </source>
</evidence>